<evidence type="ECO:0000313" key="4">
    <source>
        <dbReference type="Proteomes" id="UP000477010"/>
    </source>
</evidence>
<accession>A0A2J4JSG7</accession>
<sequence>MAGITLETAQKQLDLWIAAEEKVTHGQSYQIGNRSLTYADLTQIGKRIDYWSNKVTELSQQRKGRNRMGHFVPRDL</sequence>
<dbReference type="EMBL" id="WKQE01000027">
    <property type="protein sequence ID" value="MSC81876.1"/>
    <property type="molecule type" value="Genomic_DNA"/>
</dbReference>
<dbReference type="Pfam" id="PF19645">
    <property type="entry name" value="DUF6148"/>
    <property type="match status" value="1"/>
</dbReference>
<protein>
    <recommendedName>
        <fullName evidence="5">Phage protein</fullName>
    </recommendedName>
</protein>
<evidence type="ECO:0000313" key="3">
    <source>
        <dbReference type="Proteomes" id="UP000221015"/>
    </source>
</evidence>
<gene>
    <name evidence="2" type="ORF">CGS50_004130</name>
    <name evidence="1" type="ORF">GKD85_13905</name>
</gene>
<dbReference type="AlphaFoldDB" id="A0A2J4JSG7"/>
<reference evidence="2" key="2">
    <citation type="submission" date="2017-07" db="EMBL/GenBank/DDBJ databases">
        <authorList>
            <person name="Sun Z.S."/>
            <person name="Albrecht U."/>
            <person name="Echele G."/>
            <person name="Lee C.C."/>
        </authorList>
    </citation>
    <scope>NUCLEOTIDE SEQUENCE</scope>
    <source>
        <strain evidence="2">CNCM I 4542</strain>
    </source>
</reference>
<dbReference type="RefSeq" id="WP_005940797.1">
    <property type="nucleotide sequence ID" value="NZ_JAEKBW010000001.1"/>
</dbReference>
<reference evidence="1 4" key="3">
    <citation type="journal article" date="2019" name="Nat. Med.">
        <title>A library of human gut bacterial isolates paired with longitudinal multiomics data enables mechanistic microbiome research.</title>
        <authorList>
            <person name="Poyet M."/>
            <person name="Groussin M."/>
            <person name="Gibbons S.M."/>
            <person name="Avila-Pacheco J."/>
            <person name="Jiang X."/>
            <person name="Kearney S.M."/>
            <person name="Perrotta A.R."/>
            <person name="Berdy B."/>
            <person name="Zhao S."/>
            <person name="Lieberman T.D."/>
            <person name="Swanson P.K."/>
            <person name="Smith M."/>
            <person name="Roesemann S."/>
            <person name="Alexander J.E."/>
            <person name="Rich S.A."/>
            <person name="Livny J."/>
            <person name="Vlamakis H."/>
            <person name="Clish C."/>
            <person name="Bullock K."/>
            <person name="Deik A."/>
            <person name="Scott J."/>
            <person name="Pierce K.A."/>
            <person name="Xavier R.J."/>
            <person name="Alm E.J."/>
        </authorList>
    </citation>
    <scope>NUCLEOTIDE SEQUENCE [LARGE SCALE GENOMIC DNA]</scope>
    <source>
        <strain evidence="1 4">BIOML-B9</strain>
    </source>
</reference>
<evidence type="ECO:0000313" key="2">
    <source>
        <dbReference type="EMBL" id="PLK30806.1"/>
    </source>
</evidence>
<reference evidence="2 3" key="1">
    <citation type="journal article" date="2017" name="Front. Microbiol.">
        <title>New Insights into the Diversity of the Genus Faecalibacterium.</title>
        <authorList>
            <person name="Benevides L."/>
            <person name="Burman S."/>
            <person name="Martin R."/>
            <person name="Robert V."/>
            <person name="Thomas M."/>
            <person name="Miquel S."/>
            <person name="Chain F."/>
            <person name="Sokol H."/>
            <person name="Bermudez-Humaran L.G."/>
            <person name="Morrison M."/>
            <person name="Langella P."/>
            <person name="Azevedo V.A."/>
            <person name="Chatel J.M."/>
            <person name="Soares S."/>
        </authorList>
    </citation>
    <scope>NUCLEOTIDE SEQUENCE [LARGE SCALE GENOMIC DNA]</scope>
    <source>
        <strain evidence="2 3">CNCM I 4542</strain>
    </source>
</reference>
<organism evidence="2 3">
    <name type="scientific">Faecalibacterium prausnitzii</name>
    <dbReference type="NCBI Taxonomy" id="853"/>
    <lineage>
        <taxon>Bacteria</taxon>
        <taxon>Bacillati</taxon>
        <taxon>Bacillota</taxon>
        <taxon>Clostridia</taxon>
        <taxon>Eubacteriales</taxon>
        <taxon>Oscillospiraceae</taxon>
        <taxon>Faecalibacterium</taxon>
    </lineage>
</organism>
<comment type="caution">
    <text evidence="2">The sequence shown here is derived from an EMBL/GenBank/DDBJ whole genome shotgun (WGS) entry which is preliminary data.</text>
</comment>
<dbReference type="Proteomes" id="UP000477010">
    <property type="component" value="Unassembled WGS sequence"/>
</dbReference>
<evidence type="ECO:0008006" key="5">
    <source>
        <dbReference type="Google" id="ProtNLM"/>
    </source>
</evidence>
<dbReference type="EMBL" id="NMTS02000001">
    <property type="protein sequence ID" value="PLK30806.1"/>
    <property type="molecule type" value="Genomic_DNA"/>
</dbReference>
<name>A0A2J4JSG7_9FIRM</name>
<evidence type="ECO:0000313" key="1">
    <source>
        <dbReference type="EMBL" id="MSC81876.1"/>
    </source>
</evidence>
<dbReference type="InterPro" id="IPR046146">
    <property type="entry name" value="DUF6148"/>
</dbReference>
<dbReference type="Proteomes" id="UP000221015">
    <property type="component" value="Unassembled WGS sequence"/>
</dbReference>
<proteinExistence type="predicted"/>